<reference evidence="8" key="2">
    <citation type="submission" date="2025-09" db="UniProtKB">
        <authorList>
            <consortium name="Ensembl"/>
        </authorList>
    </citation>
    <scope>IDENTIFICATION</scope>
</reference>
<dbReference type="AlphaFoldDB" id="A0A8D2N9S4"/>
<dbReference type="GO" id="GO:0005685">
    <property type="term" value="C:U1 snRNP"/>
    <property type="evidence" value="ECO:0007669"/>
    <property type="project" value="TreeGrafter"/>
</dbReference>
<dbReference type="Ensembl" id="ENSZALT00000023443.1">
    <property type="protein sequence ID" value="ENSZALP00000017614.1"/>
    <property type="gene ID" value="ENSZALG00000014220.1"/>
</dbReference>
<proteinExistence type="inferred from homology"/>
<name>A0A8D2N9S4_ZONAL</name>
<feature type="coiled-coil region" evidence="7">
    <location>
        <begin position="156"/>
        <end position="183"/>
    </location>
</feature>
<evidence type="ECO:0000256" key="7">
    <source>
        <dbReference type="SAM" id="Coils"/>
    </source>
</evidence>
<dbReference type="InterPro" id="IPR059164">
    <property type="entry name" value="HAT_PRP39_C"/>
</dbReference>
<dbReference type="GO" id="GO:0071004">
    <property type="term" value="C:U2-type prespliceosome"/>
    <property type="evidence" value="ECO:0007669"/>
    <property type="project" value="TreeGrafter"/>
</dbReference>
<organism evidence="8 9">
    <name type="scientific">Zonotrichia albicollis</name>
    <name type="common">White-throated sparrow</name>
    <name type="synonym">Fringilla albicollis</name>
    <dbReference type="NCBI Taxonomy" id="44394"/>
    <lineage>
        <taxon>Eukaryota</taxon>
        <taxon>Metazoa</taxon>
        <taxon>Chordata</taxon>
        <taxon>Craniata</taxon>
        <taxon>Vertebrata</taxon>
        <taxon>Euteleostomi</taxon>
        <taxon>Archelosauria</taxon>
        <taxon>Archosauria</taxon>
        <taxon>Dinosauria</taxon>
        <taxon>Saurischia</taxon>
        <taxon>Theropoda</taxon>
        <taxon>Coelurosauria</taxon>
        <taxon>Aves</taxon>
        <taxon>Neognathae</taxon>
        <taxon>Neoaves</taxon>
        <taxon>Telluraves</taxon>
        <taxon>Australaves</taxon>
        <taxon>Passeriformes</taxon>
        <taxon>Passerellidae</taxon>
        <taxon>Zonotrichia</taxon>
    </lineage>
</organism>
<evidence type="ECO:0000256" key="4">
    <source>
        <dbReference type="ARBA" id="ARBA00023187"/>
    </source>
</evidence>
<dbReference type="InterPro" id="IPR011990">
    <property type="entry name" value="TPR-like_helical_dom_sf"/>
</dbReference>
<keyword evidence="5" id="KW-0539">Nucleus</keyword>
<comment type="similarity">
    <text evidence="6">Belongs to the PRP39 family.</text>
</comment>
<feature type="coiled-coil region" evidence="7">
    <location>
        <begin position="276"/>
        <end position="306"/>
    </location>
</feature>
<dbReference type="Pfam" id="PF23241">
    <property type="entry name" value="HAT_PRP39_C"/>
    <property type="match status" value="1"/>
</dbReference>
<dbReference type="PANTHER" id="PTHR17204">
    <property type="entry name" value="PRE-MRNA PROCESSING PROTEIN PRP39-RELATED"/>
    <property type="match status" value="1"/>
</dbReference>
<comment type="subcellular location">
    <subcellularLocation>
        <location evidence="1">Nucleus</location>
    </subcellularLocation>
</comment>
<evidence type="ECO:0000256" key="1">
    <source>
        <dbReference type="ARBA" id="ARBA00004123"/>
    </source>
</evidence>
<keyword evidence="4" id="KW-0508">mRNA splicing</keyword>
<evidence type="ECO:0000256" key="2">
    <source>
        <dbReference type="ARBA" id="ARBA00022664"/>
    </source>
</evidence>
<accession>A0A8D2N9S4</accession>
<dbReference type="GO" id="GO:0000243">
    <property type="term" value="C:commitment complex"/>
    <property type="evidence" value="ECO:0007669"/>
    <property type="project" value="TreeGrafter"/>
</dbReference>
<keyword evidence="7" id="KW-0175">Coiled coil</keyword>
<dbReference type="SUPFAM" id="SSF48452">
    <property type="entry name" value="TPR-like"/>
    <property type="match status" value="1"/>
</dbReference>
<evidence type="ECO:0000256" key="5">
    <source>
        <dbReference type="ARBA" id="ARBA00023242"/>
    </source>
</evidence>
<dbReference type="Proteomes" id="UP000694413">
    <property type="component" value="Unassembled WGS sequence"/>
</dbReference>
<dbReference type="FunFam" id="1.25.40.10:FF:000063">
    <property type="entry name" value="Pre-mRNA processing factor 39"/>
    <property type="match status" value="1"/>
</dbReference>
<dbReference type="Gene3D" id="1.25.40.10">
    <property type="entry name" value="Tetratricopeptide repeat domain"/>
    <property type="match status" value="1"/>
</dbReference>
<evidence type="ECO:0000256" key="6">
    <source>
        <dbReference type="ARBA" id="ARBA00038019"/>
    </source>
</evidence>
<dbReference type="SMART" id="SM00386">
    <property type="entry name" value="HAT"/>
    <property type="match status" value="4"/>
</dbReference>
<evidence type="ECO:0000256" key="3">
    <source>
        <dbReference type="ARBA" id="ARBA00022737"/>
    </source>
</evidence>
<sequence>MRHRIIEIHQEIFNHNEHEVSKRWTFEEAIKRPYFHVKPLEKIQLKNWKEYLEFEIENGTHERVVVLFERCVISCALYEDFWIKYAKYMENHSIEGVRHVYSRACTIHLPKKPMVHMLWAAFEEQQGNIDEARRILKTFEECILGLAMIRLRRVSLERRHGNMEEAEQLLEDAVRNAKSISEASFYAIKLARHLFKVQKNLPKARKVLSEAIELDKENTKLYLNLLEMEYSGDLKQNEENILSCFDKAIHGALSIKMRITFSQRKVEFLEDFGSDVNKLLDAYDEHQALLKEQETLKRRAENGSEEPDEKKLLTEEAGLASAQLMDGDMQVNQAAYNYNAWYQVWGCLQTSKLSSWGAGTSWCAPQVLRVLVWSKEQVGGCSVTQGGDRGRCVQLFCPFPVCLESDCLQAVISVVPWNGFCWYKISLSSGALPPGHFSLE</sequence>
<dbReference type="PANTHER" id="PTHR17204:SF5">
    <property type="entry name" value="PRE-MRNA-PROCESSING FACTOR 39"/>
    <property type="match status" value="1"/>
</dbReference>
<keyword evidence="2" id="KW-0507">mRNA processing</keyword>
<keyword evidence="9" id="KW-1185">Reference proteome</keyword>
<evidence type="ECO:0000313" key="9">
    <source>
        <dbReference type="Proteomes" id="UP000694413"/>
    </source>
</evidence>
<evidence type="ECO:0000313" key="8">
    <source>
        <dbReference type="Ensembl" id="ENSZALP00000017614.1"/>
    </source>
</evidence>
<evidence type="ECO:0008006" key="10">
    <source>
        <dbReference type="Google" id="ProtNLM"/>
    </source>
</evidence>
<dbReference type="GO" id="GO:0030627">
    <property type="term" value="F:pre-mRNA 5'-splice site binding"/>
    <property type="evidence" value="ECO:0007669"/>
    <property type="project" value="TreeGrafter"/>
</dbReference>
<keyword evidence="3" id="KW-0677">Repeat</keyword>
<reference evidence="8" key="1">
    <citation type="submission" date="2025-08" db="UniProtKB">
        <authorList>
            <consortium name="Ensembl"/>
        </authorList>
    </citation>
    <scope>IDENTIFICATION</scope>
</reference>
<dbReference type="GO" id="GO:0000395">
    <property type="term" value="P:mRNA 5'-splice site recognition"/>
    <property type="evidence" value="ECO:0007669"/>
    <property type="project" value="TreeGrafter"/>
</dbReference>
<protein>
    <recommendedName>
        <fullName evidence="10">Pre-mRNA processing factor 39</fullName>
    </recommendedName>
</protein>
<dbReference type="InterPro" id="IPR003107">
    <property type="entry name" value="HAT"/>
</dbReference>